<sequence>MQTKTLRGRDFISTLEFTKDELESMLELAAVLKADTASGREHLLLLRKTLFIIFYNKSLRTRNSFETGMTQLGGHANYLDSEKIYTPATEGEEKAYSTERVSDVARVLARYGDGIAIRMYGKPTGWKYGNGNKYLREFAKWADIPVINMEDDIYHPCQSMADVLTMKEKLGDLRNKKLVVSWAYSPSVEKPVAVPQCLMATASKFGMNITLARPDGFQLDPMMIDAIKENSKKYGGSFEETDSMEDAFKDADVLYPKSWGSLICVPPQTSEIKIDQMKTLFDKNKDWICDDRKLKLAKPEAIYMHCLPCDRGYEVTDSVIDGPNSVVFDEAENRLHAQKGIMALLMR</sequence>
<dbReference type="PRINTS" id="PR00100">
    <property type="entry name" value="AOTCASE"/>
</dbReference>
<evidence type="ECO:0000256" key="1">
    <source>
        <dbReference type="ARBA" id="ARBA00022679"/>
    </source>
</evidence>
<dbReference type="GO" id="GO:0016597">
    <property type="term" value="F:amino acid binding"/>
    <property type="evidence" value="ECO:0007669"/>
    <property type="project" value="InterPro"/>
</dbReference>
<dbReference type="AlphaFoldDB" id="X0Z303"/>
<dbReference type="EMBL" id="BART01000071">
    <property type="protein sequence ID" value="GAG63354.1"/>
    <property type="molecule type" value="Genomic_DNA"/>
</dbReference>
<evidence type="ECO:0008006" key="5">
    <source>
        <dbReference type="Google" id="ProtNLM"/>
    </source>
</evidence>
<evidence type="ECO:0000259" key="2">
    <source>
        <dbReference type="Pfam" id="PF00185"/>
    </source>
</evidence>
<dbReference type="PRINTS" id="PR00101">
    <property type="entry name" value="ATCASE"/>
</dbReference>
<dbReference type="GO" id="GO:0004585">
    <property type="term" value="F:ornithine carbamoyltransferase activity"/>
    <property type="evidence" value="ECO:0007669"/>
    <property type="project" value="TreeGrafter"/>
</dbReference>
<dbReference type="InterPro" id="IPR006132">
    <property type="entry name" value="Asp/Orn_carbamoyltranf_P-bd"/>
</dbReference>
<keyword evidence="1" id="KW-0808">Transferase</keyword>
<evidence type="ECO:0000259" key="3">
    <source>
        <dbReference type="Pfam" id="PF02729"/>
    </source>
</evidence>
<dbReference type="PANTHER" id="PTHR45753:SF3">
    <property type="entry name" value="ORNITHINE TRANSCARBAMYLASE, MITOCHONDRIAL"/>
    <property type="match status" value="1"/>
</dbReference>
<organism evidence="4">
    <name type="scientific">marine sediment metagenome</name>
    <dbReference type="NCBI Taxonomy" id="412755"/>
    <lineage>
        <taxon>unclassified sequences</taxon>
        <taxon>metagenomes</taxon>
        <taxon>ecological metagenomes</taxon>
    </lineage>
</organism>
<accession>X0Z303</accession>
<dbReference type="InterPro" id="IPR036901">
    <property type="entry name" value="Asp/Orn_carbamoylTrfase_sf"/>
</dbReference>
<comment type="caution">
    <text evidence="4">The sequence shown here is derived from an EMBL/GenBank/DDBJ whole genome shotgun (WGS) entry which is preliminary data.</text>
</comment>
<dbReference type="InterPro" id="IPR006131">
    <property type="entry name" value="Asp_carbamoyltransf_Asp/Orn-bd"/>
</dbReference>
<dbReference type="SUPFAM" id="SSF53671">
    <property type="entry name" value="Aspartate/ornithine carbamoyltransferase"/>
    <property type="match status" value="1"/>
</dbReference>
<dbReference type="InterPro" id="IPR006130">
    <property type="entry name" value="Asp/Orn_carbamoylTrfase"/>
</dbReference>
<dbReference type="GO" id="GO:0019240">
    <property type="term" value="P:citrulline biosynthetic process"/>
    <property type="evidence" value="ECO:0007669"/>
    <property type="project" value="TreeGrafter"/>
</dbReference>
<proteinExistence type="predicted"/>
<feature type="domain" description="Aspartate/ornithine carbamoyltransferase Asp/Orn-binding" evidence="2">
    <location>
        <begin position="197"/>
        <end position="345"/>
    </location>
</feature>
<reference evidence="4" key="1">
    <citation type="journal article" date="2014" name="Front. Microbiol.">
        <title>High frequency of phylogenetically diverse reductive dehalogenase-homologous genes in deep subseafloor sedimentary metagenomes.</title>
        <authorList>
            <person name="Kawai M."/>
            <person name="Futagami T."/>
            <person name="Toyoda A."/>
            <person name="Takaki Y."/>
            <person name="Nishi S."/>
            <person name="Hori S."/>
            <person name="Arai W."/>
            <person name="Tsubouchi T."/>
            <person name="Morono Y."/>
            <person name="Uchiyama I."/>
            <person name="Ito T."/>
            <person name="Fujiyama A."/>
            <person name="Inagaki F."/>
            <person name="Takami H."/>
        </authorList>
    </citation>
    <scope>NUCLEOTIDE SEQUENCE</scope>
    <source>
        <strain evidence="4">Expedition CK06-06</strain>
    </source>
</reference>
<dbReference type="Gene3D" id="3.40.50.1370">
    <property type="entry name" value="Aspartate/ornithine carbamoyltransferase"/>
    <property type="match status" value="2"/>
</dbReference>
<dbReference type="Pfam" id="PF02729">
    <property type="entry name" value="OTCace_N"/>
    <property type="match status" value="1"/>
</dbReference>
<gene>
    <name evidence="4" type="ORF">S01H4_00505</name>
</gene>
<name>X0Z303_9ZZZZ</name>
<dbReference type="GO" id="GO:0042450">
    <property type="term" value="P:L-arginine biosynthetic process via ornithine"/>
    <property type="evidence" value="ECO:0007669"/>
    <property type="project" value="TreeGrafter"/>
</dbReference>
<dbReference type="Pfam" id="PF00185">
    <property type="entry name" value="OTCace"/>
    <property type="match status" value="1"/>
</dbReference>
<dbReference type="PANTHER" id="PTHR45753">
    <property type="entry name" value="ORNITHINE CARBAMOYLTRANSFERASE, MITOCHONDRIAL"/>
    <property type="match status" value="1"/>
</dbReference>
<protein>
    <recommendedName>
        <fullName evidence="5">Ornithine carbamoyltransferase</fullName>
    </recommendedName>
</protein>
<evidence type="ECO:0000313" key="4">
    <source>
        <dbReference type="EMBL" id="GAG63354.1"/>
    </source>
</evidence>
<feature type="domain" description="Aspartate/ornithine carbamoyltransferase carbamoyl-P binding" evidence="3">
    <location>
        <begin position="9"/>
        <end position="168"/>
    </location>
</feature>